<evidence type="ECO:0000256" key="1">
    <source>
        <dbReference type="SAM" id="MobiDB-lite"/>
    </source>
</evidence>
<evidence type="ECO:0000313" key="3">
    <source>
        <dbReference type="Proteomes" id="UP001642484"/>
    </source>
</evidence>
<gene>
    <name evidence="2" type="ORF">CCMP2556_LOCUS33662</name>
</gene>
<protein>
    <submittedName>
        <fullName evidence="2">Uncharacterized protein</fullName>
    </submittedName>
</protein>
<accession>A0ABP0NXM1</accession>
<reference evidence="2 3" key="1">
    <citation type="submission" date="2024-02" db="EMBL/GenBank/DDBJ databases">
        <authorList>
            <person name="Chen Y."/>
            <person name="Shah S."/>
            <person name="Dougan E. K."/>
            <person name="Thang M."/>
            <person name="Chan C."/>
        </authorList>
    </citation>
    <scope>NUCLEOTIDE SEQUENCE [LARGE SCALE GENOMIC DNA]</scope>
</reference>
<feature type="region of interest" description="Disordered" evidence="1">
    <location>
        <begin position="1"/>
        <end position="60"/>
    </location>
</feature>
<name>A0ABP0NXM1_9DINO</name>
<feature type="region of interest" description="Disordered" evidence="1">
    <location>
        <begin position="232"/>
        <end position="252"/>
    </location>
</feature>
<comment type="caution">
    <text evidence="2">The sequence shown here is derived from an EMBL/GenBank/DDBJ whole genome shotgun (WGS) entry which is preliminary data.</text>
</comment>
<feature type="region of interest" description="Disordered" evidence="1">
    <location>
        <begin position="132"/>
        <end position="151"/>
    </location>
</feature>
<dbReference type="EMBL" id="CAXAMN010022339">
    <property type="protein sequence ID" value="CAK9068531.1"/>
    <property type="molecule type" value="Genomic_DNA"/>
</dbReference>
<sequence length="252" mass="27445">MGLARNEEALCSEHGVDPDHVVAAELSTPRTSSEPKAPPQKTAPPQPASSTVLPQAEDDSGFAASAHFTGARPGWVFKLGPMGLGYYREERRGHVIEDGLTWEALLSAPPQGEVGSAWVGPFGMQVKQDTELKAPPAKETPSGSSLRPQYPTPKRLFDLQGSWVDKETPVGQIQGGCVVWHPSYNSRPTRLVETDEGGVEMEMEQKIYTATIDWGPPAQLRWSDGEVWSRCEAAPQKDEQKEQLQMAQLGGT</sequence>
<feature type="compositionally biased region" description="Basic and acidic residues" evidence="1">
    <location>
        <begin position="232"/>
        <end position="242"/>
    </location>
</feature>
<proteinExistence type="predicted"/>
<dbReference type="Proteomes" id="UP001642484">
    <property type="component" value="Unassembled WGS sequence"/>
</dbReference>
<evidence type="ECO:0000313" key="2">
    <source>
        <dbReference type="EMBL" id="CAK9068531.1"/>
    </source>
</evidence>
<feature type="compositionally biased region" description="Pro residues" evidence="1">
    <location>
        <begin position="36"/>
        <end position="47"/>
    </location>
</feature>
<keyword evidence="3" id="KW-1185">Reference proteome</keyword>
<organism evidence="2 3">
    <name type="scientific">Durusdinium trenchii</name>
    <dbReference type="NCBI Taxonomy" id="1381693"/>
    <lineage>
        <taxon>Eukaryota</taxon>
        <taxon>Sar</taxon>
        <taxon>Alveolata</taxon>
        <taxon>Dinophyceae</taxon>
        <taxon>Suessiales</taxon>
        <taxon>Symbiodiniaceae</taxon>
        <taxon>Durusdinium</taxon>
    </lineage>
</organism>